<dbReference type="RefSeq" id="WP_109969239.1">
    <property type="nucleotide sequence ID" value="NZ_CP176093.1"/>
</dbReference>
<sequence length="416" mass="45971">MMTYTKTKIPVFIILVFMLIPAVSLAAPIHDFQTDDLKVVTEDYAPLNYLDNGTLKGISVDLTEAALHQLGSNLTRESFSVLPWSEAYNLARTTPNTILFSTDRLPEREDLFLWAGPVMENSQVLFTRTDTNRSDLGLGSQKIVVLTDDCGKAYAIKAGADEKNIIEVPQAKEAVMMIENGSAYGWAYDELAGQHAIMKYATDPVQIGERQVLGTSRYYLAFNPETPVEFVNAVNNTLQDFKRNRTEAGVTKYERTIADYLPVRCTEKSTPQDQVINLVNMTATDIAADAPGTITSINAGKSPYRSPTDPDLYVFVFDTSVNLVANAVNSANLGKNLAGTTDVFGYPFRDEIVKGAEKNGTGWVSYIYSNPDSLGLYQKMSYYQMVKGSDGNQYVVGVGRYQTCDEKEAGSERTEK</sequence>
<gene>
    <name evidence="7" type="ORF">DK846_12260</name>
</gene>
<dbReference type="Pfam" id="PF00497">
    <property type="entry name" value="SBP_bac_3"/>
    <property type="match status" value="1"/>
</dbReference>
<evidence type="ECO:0000259" key="6">
    <source>
        <dbReference type="SMART" id="SM00062"/>
    </source>
</evidence>
<evidence type="ECO:0000256" key="3">
    <source>
        <dbReference type="ARBA" id="ARBA00022692"/>
    </source>
</evidence>
<evidence type="ECO:0000313" key="7">
    <source>
        <dbReference type="EMBL" id="PWR71620.1"/>
    </source>
</evidence>
<proteinExistence type="predicted"/>
<comment type="subcellular location">
    <subcellularLocation>
        <location evidence="1">Cell membrane</location>
        <topology evidence="1">Multi-pass membrane protein</topology>
    </subcellularLocation>
</comment>
<dbReference type="Pfam" id="PF17200">
    <property type="entry name" value="sCache_2"/>
    <property type="match status" value="1"/>
</dbReference>
<dbReference type="AlphaFoldDB" id="A0A2V2MZ76"/>
<dbReference type="PANTHER" id="PTHR38834">
    <property type="entry name" value="PERIPLASMIC SUBSTRATE BINDING PROTEIN FAMILY 3"/>
    <property type="match status" value="1"/>
</dbReference>
<dbReference type="InterPro" id="IPR033480">
    <property type="entry name" value="sCache_2"/>
</dbReference>
<dbReference type="GeneID" id="97550219"/>
<evidence type="ECO:0000256" key="4">
    <source>
        <dbReference type="ARBA" id="ARBA00022989"/>
    </source>
</evidence>
<keyword evidence="5" id="KW-0472">Membrane</keyword>
<keyword evidence="2" id="KW-1003">Cell membrane</keyword>
<keyword evidence="3" id="KW-0812">Transmembrane</keyword>
<keyword evidence="8" id="KW-1185">Reference proteome</keyword>
<name>A0A2V2MZ76_9EURY</name>
<dbReference type="Gene3D" id="3.40.190.10">
    <property type="entry name" value="Periplasmic binding protein-like II"/>
    <property type="match status" value="2"/>
</dbReference>
<dbReference type="Gene3D" id="3.30.450.20">
    <property type="entry name" value="PAS domain"/>
    <property type="match status" value="1"/>
</dbReference>
<dbReference type="PANTHER" id="PTHR38834:SF3">
    <property type="entry name" value="SOLUTE-BINDING PROTEIN FAMILY 3_N-TERMINAL DOMAIN-CONTAINING PROTEIN"/>
    <property type="match status" value="1"/>
</dbReference>
<evidence type="ECO:0000256" key="5">
    <source>
        <dbReference type="ARBA" id="ARBA00023136"/>
    </source>
</evidence>
<dbReference type="InterPro" id="IPR001638">
    <property type="entry name" value="Solute-binding_3/MltF_N"/>
</dbReference>
<dbReference type="OrthoDB" id="375086at2157"/>
<reference evidence="7 8" key="1">
    <citation type="submission" date="2018-05" db="EMBL/GenBank/DDBJ databases">
        <title>Draft genome of Methanospirillum lacunae Ki8-1.</title>
        <authorList>
            <person name="Dueholm M.S."/>
            <person name="Nielsen P.H."/>
            <person name="Bakmann L.F."/>
            <person name="Otzen D.E."/>
        </authorList>
    </citation>
    <scope>NUCLEOTIDE SEQUENCE [LARGE SCALE GENOMIC DNA]</scope>
    <source>
        <strain evidence="7 8">Ki8-1</strain>
    </source>
</reference>
<dbReference type="Proteomes" id="UP000245657">
    <property type="component" value="Unassembled WGS sequence"/>
</dbReference>
<dbReference type="SMART" id="SM00062">
    <property type="entry name" value="PBPb"/>
    <property type="match status" value="1"/>
</dbReference>
<dbReference type="GO" id="GO:0005886">
    <property type="term" value="C:plasma membrane"/>
    <property type="evidence" value="ECO:0007669"/>
    <property type="project" value="UniProtKB-SubCell"/>
</dbReference>
<evidence type="ECO:0000256" key="1">
    <source>
        <dbReference type="ARBA" id="ARBA00004651"/>
    </source>
</evidence>
<organism evidence="7 8">
    <name type="scientific">Methanospirillum lacunae</name>
    <dbReference type="NCBI Taxonomy" id="668570"/>
    <lineage>
        <taxon>Archaea</taxon>
        <taxon>Methanobacteriati</taxon>
        <taxon>Methanobacteriota</taxon>
        <taxon>Stenosarchaea group</taxon>
        <taxon>Methanomicrobia</taxon>
        <taxon>Methanomicrobiales</taxon>
        <taxon>Methanospirillaceae</taxon>
        <taxon>Methanospirillum</taxon>
    </lineage>
</organism>
<comment type="caution">
    <text evidence="7">The sequence shown here is derived from an EMBL/GenBank/DDBJ whole genome shotgun (WGS) entry which is preliminary data.</text>
</comment>
<dbReference type="EMBL" id="QGMY01000008">
    <property type="protein sequence ID" value="PWR71620.1"/>
    <property type="molecule type" value="Genomic_DNA"/>
</dbReference>
<feature type="domain" description="Solute-binding protein family 3/N-terminal" evidence="6">
    <location>
        <begin position="36"/>
        <end position="250"/>
    </location>
</feature>
<keyword evidence="4" id="KW-1133">Transmembrane helix</keyword>
<evidence type="ECO:0000313" key="8">
    <source>
        <dbReference type="Proteomes" id="UP000245657"/>
    </source>
</evidence>
<protein>
    <recommendedName>
        <fullName evidence="6">Solute-binding protein family 3/N-terminal domain-containing protein</fullName>
    </recommendedName>
</protein>
<dbReference type="SUPFAM" id="SSF53850">
    <property type="entry name" value="Periplasmic binding protein-like II"/>
    <property type="match status" value="1"/>
</dbReference>
<evidence type="ECO:0000256" key="2">
    <source>
        <dbReference type="ARBA" id="ARBA00022475"/>
    </source>
</evidence>
<accession>A0A2V2MZ76</accession>